<evidence type="ECO:0000256" key="1">
    <source>
        <dbReference type="ARBA" id="ARBA00004651"/>
    </source>
</evidence>
<dbReference type="PANTHER" id="PTHR33452:SF1">
    <property type="entry name" value="INNER MEMBRANE PROTEIN YPHA-RELATED"/>
    <property type="match status" value="1"/>
</dbReference>
<reference evidence="9" key="1">
    <citation type="submission" date="2017-09" db="EMBL/GenBank/DDBJ databases">
        <title>Metaegenomics of thermophilic ammonia-oxidizing enrichment culture.</title>
        <authorList>
            <person name="Kato S."/>
            <person name="Suzuki K."/>
        </authorList>
    </citation>
    <scope>NUCLEOTIDE SEQUENCE [LARGE SCALE GENOMIC DNA]</scope>
</reference>
<dbReference type="Pfam" id="PF07681">
    <property type="entry name" value="DoxX"/>
    <property type="match status" value="1"/>
</dbReference>
<dbReference type="EMBL" id="BEHY01000007">
    <property type="protein sequence ID" value="GBD08330.1"/>
    <property type="molecule type" value="Genomic_DNA"/>
</dbReference>
<protein>
    <submittedName>
        <fullName evidence="8">Oxidoreductase CatD</fullName>
        <ecNumber evidence="8">1.-.-.-</ecNumber>
    </submittedName>
</protein>
<dbReference type="InterPro" id="IPR051907">
    <property type="entry name" value="DoxX-like_oxidoreductase"/>
</dbReference>
<keyword evidence="8" id="KW-0560">Oxidoreductase</keyword>
<evidence type="ECO:0000313" key="9">
    <source>
        <dbReference type="Proteomes" id="UP000236642"/>
    </source>
</evidence>
<comment type="caution">
    <text evidence="8">The sequence shown here is derived from an EMBL/GenBank/DDBJ whole genome shotgun (WGS) entry which is preliminary data.</text>
</comment>
<organism evidence="8 9">
    <name type="scientific">Candidatus Thermoflexus japonica</name>
    <dbReference type="NCBI Taxonomy" id="2035417"/>
    <lineage>
        <taxon>Bacteria</taxon>
        <taxon>Bacillati</taxon>
        <taxon>Chloroflexota</taxon>
        <taxon>Thermoflexia</taxon>
        <taxon>Thermoflexales</taxon>
        <taxon>Thermoflexaceae</taxon>
        <taxon>Thermoflexus</taxon>
    </lineage>
</organism>
<dbReference type="AlphaFoldDB" id="A0A2H5Y4G5"/>
<proteinExistence type="inferred from homology"/>
<evidence type="ECO:0000256" key="3">
    <source>
        <dbReference type="ARBA" id="ARBA00022475"/>
    </source>
</evidence>
<dbReference type="GO" id="GO:0005886">
    <property type="term" value="C:plasma membrane"/>
    <property type="evidence" value="ECO:0007669"/>
    <property type="project" value="UniProtKB-SubCell"/>
</dbReference>
<feature type="transmembrane region" description="Helical" evidence="7">
    <location>
        <begin position="59"/>
        <end position="77"/>
    </location>
</feature>
<gene>
    <name evidence="8" type="primary">catD_2</name>
    <name evidence="8" type="ORF">HRbin22_00564</name>
</gene>
<feature type="transmembrane region" description="Helical" evidence="7">
    <location>
        <begin position="12"/>
        <end position="30"/>
    </location>
</feature>
<sequence length="145" mass="15474">MLENLFMPYRDVGPLILRVAMGLIFLVHGWPKLNPNSPMKGTAGFAGFLKQMGIPLPGFFAWVVALLETVGAVLLILGLGTRMMALGFAVDMAVAAFVAKRGFMKVPFMAQQTTGWEFDFALLAGSLALLFLGAGSIAVDPLIGL</sequence>
<dbReference type="InterPro" id="IPR032808">
    <property type="entry name" value="DoxX"/>
</dbReference>
<keyword evidence="5 7" id="KW-1133">Transmembrane helix</keyword>
<keyword evidence="4 7" id="KW-0812">Transmembrane</keyword>
<evidence type="ECO:0000256" key="5">
    <source>
        <dbReference type="ARBA" id="ARBA00022989"/>
    </source>
</evidence>
<comment type="subcellular location">
    <subcellularLocation>
        <location evidence="1">Cell membrane</location>
        <topology evidence="1">Multi-pass membrane protein</topology>
    </subcellularLocation>
</comment>
<evidence type="ECO:0000256" key="2">
    <source>
        <dbReference type="ARBA" id="ARBA00006679"/>
    </source>
</evidence>
<evidence type="ECO:0000256" key="4">
    <source>
        <dbReference type="ARBA" id="ARBA00022692"/>
    </source>
</evidence>
<evidence type="ECO:0000256" key="6">
    <source>
        <dbReference type="ARBA" id="ARBA00023136"/>
    </source>
</evidence>
<comment type="similarity">
    <text evidence="2">Belongs to the DoxX family.</text>
</comment>
<dbReference type="EC" id="1.-.-.-" evidence="8"/>
<keyword evidence="3" id="KW-1003">Cell membrane</keyword>
<keyword evidence="6 7" id="KW-0472">Membrane</keyword>
<evidence type="ECO:0000313" key="8">
    <source>
        <dbReference type="EMBL" id="GBD08330.1"/>
    </source>
</evidence>
<evidence type="ECO:0000256" key="7">
    <source>
        <dbReference type="SAM" id="Phobius"/>
    </source>
</evidence>
<accession>A0A2H5Y4G5</accession>
<feature type="transmembrane region" description="Helical" evidence="7">
    <location>
        <begin position="120"/>
        <end position="139"/>
    </location>
</feature>
<dbReference type="PANTHER" id="PTHR33452">
    <property type="entry name" value="OXIDOREDUCTASE CATD-RELATED"/>
    <property type="match status" value="1"/>
</dbReference>
<name>A0A2H5Y4G5_9CHLR</name>
<dbReference type="Proteomes" id="UP000236642">
    <property type="component" value="Unassembled WGS sequence"/>
</dbReference>
<dbReference type="GO" id="GO:0016491">
    <property type="term" value="F:oxidoreductase activity"/>
    <property type="evidence" value="ECO:0007669"/>
    <property type="project" value="UniProtKB-KW"/>
</dbReference>